<dbReference type="HOGENOM" id="CLU_1267603_0_0_1"/>
<name>A0A0C9VS23_SPHS4</name>
<reference evidence="1 2" key="1">
    <citation type="submission" date="2014-06" db="EMBL/GenBank/DDBJ databases">
        <title>Evolutionary Origins and Diversification of the Mycorrhizal Mutualists.</title>
        <authorList>
            <consortium name="DOE Joint Genome Institute"/>
            <consortium name="Mycorrhizal Genomics Consortium"/>
            <person name="Kohler A."/>
            <person name="Kuo A."/>
            <person name="Nagy L.G."/>
            <person name="Floudas D."/>
            <person name="Copeland A."/>
            <person name="Barry K.W."/>
            <person name="Cichocki N."/>
            <person name="Veneault-Fourrey C."/>
            <person name="LaButti K."/>
            <person name="Lindquist E.A."/>
            <person name="Lipzen A."/>
            <person name="Lundell T."/>
            <person name="Morin E."/>
            <person name="Murat C."/>
            <person name="Riley R."/>
            <person name="Ohm R."/>
            <person name="Sun H."/>
            <person name="Tunlid A."/>
            <person name="Henrissat B."/>
            <person name="Grigoriev I.V."/>
            <person name="Hibbett D.S."/>
            <person name="Martin F."/>
        </authorList>
    </citation>
    <scope>NUCLEOTIDE SEQUENCE [LARGE SCALE GENOMIC DNA]</scope>
    <source>
        <strain evidence="1 2">SS14</strain>
    </source>
</reference>
<accession>A0A0C9VS23</accession>
<keyword evidence="2" id="KW-1185">Reference proteome</keyword>
<dbReference type="AlphaFoldDB" id="A0A0C9VS23"/>
<sequence length="218" mass="24505">MQSNCEASTSTEILSEIEFRKRQRIYFRKQLEDKWRCDSDGDTHTICVITKDGRAFVLDDWCVERWVDGLCSGRCTTANPPRGMFEFLGGGFIFNRSDGSMIISAVDIPPSRFRASVQYALRFNRSRRSLYSNHSETDVALSTVSLAQSEAAQGPGHHTGKALAILGQAVYFLVEDALIIKRANSYLRLLKQYNAFTVGIMDGPRILRILADALHMSL</sequence>
<evidence type="ECO:0000313" key="1">
    <source>
        <dbReference type="EMBL" id="KIJ45257.1"/>
    </source>
</evidence>
<dbReference type="EMBL" id="KN837113">
    <property type="protein sequence ID" value="KIJ45257.1"/>
    <property type="molecule type" value="Genomic_DNA"/>
</dbReference>
<dbReference type="OrthoDB" id="3034943at2759"/>
<protein>
    <submittedName>
        <fullName evidence="1">Uncharacterized protein</fullName>
    </submittedName>
</protein>
<evidence type="ECO:0000313" key="2">
    <source>
        <dbReference type="Proteomes" id="UP000054279"/>
    </source>
</evidence>
<organism evidence="1 2">
    <name type="scientific">Sphaerobolus stellatus (strain SS14)</name>
    <dbReference type="NCBI Taxonomy" id="990650"/>
    <lineage>
        <taxon>Eukaryota</taxon>
        <taxon>Fungi</taxon>
        <taxon>Dikarya</taxon>
        <taxon>Basidiomycota</taxon>
        <taxon>Agaricomycotina</taxon>
        <taxon>Agaricomycetes</taxon>
        <taxon>Phallomycetidae</taxon>
        <taxon>Geastrales</taxon>
        <taxon>Sphaerobolaceae</taxon>
        <taxon>Sphaerobolus</taxon>
    </lineage>
</organism>
<dbReference type="Proteomes" id="UP000054279">
    <property type="component" value="Unassembled WGS sequence"/>
</dbReference>
<proteinExistence type="predicted"/>
<gene>
    <name evidence="1" type="ORF">M422DRAFT_47043</name>
</gene>